<feature type="compositionally biased region" description="Basic residues" evidence="1">
    <location>
        <begin position="102"/>
        <end position="111"/>
    </location>
</feature>
<keyword evidence="3" id="KW-1185">Reference proteome</keyword>
<reference evidence="2 3" key="1">
    <citation type="journal article" date="2021" name="Elife">
        <title>Chloroplast acquisition without the gene transfer in kleptoplastic sea slugs, Plakobranchus ocellatus.</title>
        <authorList>
            <person name="Maeda T."/>
            <person name="Takahashi S."/>
            <person name="Yoshida T."/>
            <person name="Shimamura S."/>
            <person name="Takaki Y."/>
            <person name="Nagai Y."/>
            <person name="Toyoda A."/>
            <person name="Suzuki Y."/>
            <person name="Arimoto A."/>
            <person name="Ishii H."/>
            <person name="Satoh N."/>
            <person name="Nishiyama T."/>
            <person name="Hasebe M."/>
            <person name="Maruyama T."/>
            <person name="Minagawa J."/>
            <person name="Obokata J."/>
            <person name="Shigenobu S."/>
        </authorList>
    </citation>
    <scope>NUCLEOTIDE SEQUENCE [LARGE SCALE GENOMIC DNA]</scope>
</reference>
<dbReference type="SUPFAM" id="SSF52047">
    <property type="entry name" value="RNI-like"/>
    <property type="match status" value="1"/>
</dbReference>
<feature type="region of interest" description="Disordered" evidence="1">
    <location>
        <begin position="92"/>
        <end position="123"/>
    </location>
</feature>
<feature type="region of interest" description="Disordered" evidence="1">
    <location>
        <begin position="151"/>
        <end position="179"/>
    </location>
</feature>
<sequence length="577" mass="64068">MEKTPEELPDWKIPPADEVLRRESFTQRKVEKRRSAKERQAVEFFSEEDCKVVSSEGFSAKSRPRTIHKSRSDNSIITIAAGDDKYGMSTASAGIEHEDKRKRPNTKRQGRTKSSGITRDSNVLKNRLRSADEANMETVFSDNLVQTFQNPDDLGMRKYSFPSRERSSYRSRPRSQSLHLTVSRPNTGTLQKSIFNESHPFKVNINSTTAQEDNNIEEKASGLALMNTSPVKDDSSEHLAKPNNICNEEAMGIDRGSPMSCASTTENESEADQMWSNNTGENVPENNCDDVTRTAEAQDLGTQDERGSSAYDTDCEPEDSAFHGTEGKAKMIREDVDIGHLTYETACSKFQVKPRRSILSQLRGPTLNLPHGGLLTAEIRALGPALKINSRVEEVDLSGNFLTPDSLTILSKAVISNVFIVNLKKKEERSVRGVLFVTTQLIAFQMLSCFLPDVLGSRHWLSINNACMIVLTPKDVSLTAPTGATRVYVEVVIEASEYTARVRATERRICAAAHTRYNCGAKLGKIMINNVNKRVCESDPNPSCSGVSRVQQIAPGRYPASACKIAIKQQLLTKNRL</sequence>
<gene>
    <name evidence="2" type="ORF">PoB_007173600</name>
</gene>
<proteinExistence type="predicted"/>
<accession>A0AAV4DM47</accession>
<dbReference type="EMBL" id="BLXT01008026">
    <property type="protein sequence ID" value="GFO45231.1"/>
    <property type="molecule type" value="Genomic_DNA"/>
</dbReference>
<feature type="compositionally biased region" description="Polar residues" evidence="1">
    <location>
        <begin position="274"/>
        <end position="285"/>
    </location>
</feature>
<protein>
    <submittedName>
        <fullName evidence="2">Leucine-rich repeat-containing protein 74b-like</fullName>
    </submittedName>
</protein>
<name>A0AAV4DM47_9GAST</name>
<feature type="region of interest" description="Disordered" evidence="1">
    <location>
        <begin position="249"/>
        <end position="327"/>
    </location>
</feature>
<evidence type="ECO:0000313" key="3">
    <source>
        <dbReference type="Proteomes" id="UP000735302"/>
    </source>
</evidence>
<evidence type="ECO:0000256" key="1">
    <source>
        <dbReference type="SAM" id="MobiDB-lite"/>
    </source>
</evidence>
<dbReference type="AlphaFoldDB" id="A0AAV4DM47"/>
<organism evidence="2 3">
    <name type="scientific">Plakobranchus ocellatus</name>
    <dbReference type="NCBI Taxonomy" id="259542"/>
    <lineage>
        <taxon>Eukaryota</taxon>
        <taxon>Metazoa</taxon>
        <taxon>Spiralia</taxon>
        <taxon>Lophotrochozoa</taxon>
        <taxon>Mollusca</taxon>
        <taxon>Gastropoda</taxon>
        <taxon>Heterobranchia</taxon>
        <taxon>Euthyneura</taxon>
        <taxon>Panpulmonata</taxon>
        <taxon>Sacoglossa</taxon>
        <taxon>Placobranchoidea</taxon>
        <taxon>Plakobranchidae</taxon>
        <taxon>Plakobranchus</taxon>
    </lineage>
</organism>
<feature type="compositionally biased region" description="Polar residues" evidence="1">
    <location>
        <begin position="112"/>
        <end position="123"/>
    </location>
</feature>
<evidence type="ECO:0000313" key="2">
    <source>
        <dbReference type="EMBL" id="GFO45231.1"/>
    </source>
</evidence>
<dbReference type="Proteomes" id="UP000735302">
    <property type="component" value="Unassembled WGS sequence"/>
</dbReference>
<comment type="caution">
    <text evidence="2">The sequence shown here is derived from an EMBL/GenBank/DDBJ whole genome shotgun (WGS) entry which is preliminary data.</text>
</comment>